<dbReference type="InterPro" id="IPR043777">
    <property type="entry name" value="DUF5719"/>
</dbReference>
<evidence type="ECO:0000256" key="1">
    <source>
        <dbReference type="SAM" id="SignalP"/>
    </source>
</evidence>
<protein>
    <submittedName>
        <fullName evidence="2">Uncharacterized protein</fullName>
    </submittedName>
</protein>
<dbReference type="RefSeq" id="WP_126042006.1">
    <property type="nucleotide sequence ID" value="NZ_CP034438.1"/>
</dbReference>
<dbReference type="Proteomes" id="UP000270021">
    <property type="component" value="Chromosome"/>
</dbReference>
<keyword evidence="1" id="KW-0732">Signal</keyword>
<dbReference type="KEGG" id="fsl:EJO69_11595"/>
<feature type="chain" id="PRO_5018767944" evidence="1">
    <location>
        <begin position="24"/>
        <end position="459"/>
    </location>
</feature>
<reference evidence="2 3" key="1">
    <citation type="submission" date="2018-12" db="EMBL/GenBank/DDBJ databases">
        <title>Complete genome sequence of Flaviflexus salsibiostraticola KCTC 33148.</title>
        <authorList>
            <person name="Bae J.-W."/>
        </authorList>
    </citation>
    <scope>NUCLEOTIDE SEQUENCE [LARGE SCALE GENOMIC DNA]</scope>
    <source>
        <strain evidence="2 3">KCTC 33148</strain>
    </source>
</reference>
<accession>A0A3Q8WUU5</accession>
<keyword evidence="3" id="KW-1185">Reference proteome</keyword>
<feature type="signal peptide" evidence="1">
    <location>
        <begin position="1"/>
        <end position="23"/>
    </location>
</feature>
<dbReference type="EMBL" id="CP034438">
    <property type="protein sequence ID" value="AZN30877.1"/>
    <property type="molecule type" value="Genomic_DNA"/>
</dbReference>
<gene>
    <name evidence="2" type="ORF">EJO69_11595</name>
</gene>
<evidence type="ECO:0000313" key="2">
    <source>
        <dbReference type="EMBL" id="AZN30877.1"/>
    </source>
</evidence>
<name>A0A3Q8WUU5_9ACTO</name>
<evidence type="ECO:0000313" key="3">
    <source>
        <dbReference type="Proteomes" id="UP000270021"/>
    </source>
</evidence>
<dbReference type="OrthoDB" id="3265844at2"/>
<dbReference type="AlphaFoldDB" id="A0A3Q8WUU5"/>
<organism evidence="2 3">
    <name type="scientific">Flaviflexus salsibiostraticola</name>
    <dbReference type="NCBI Taxonomy" id="1282737"/>
    <lineage>
        <taxon>Bacteria</taxon>
        <taxon>Bacillati</taxon>
        <taxon>Actinomycetota</taxon>
        <taxon>Actinomycetes</taxon>
        <taxon>Actinomycetales</taxon>
        <taxon>Actinomycetaceae</taxon>
        <taxon>Flaviflexus</taxon>
    </lineage>
</organism>
<dbReference type="Pfam" id="PF18986">
    <property type="entry name" value="DUF5719"/>
    <property type="match status" value="1"/>
</dbReference>
<proteinExistence type="predicted"/>
<sequence length="459" mass="45479">MKASRIASALAALALGGAGLALAAIAPAVEVADAEPVRVDGTARSVSLACPPDFEKTMGAMTAGIGGEDSETLLRTRAIISGGGDAVLGSADLGTGGLRTFFEAGAFPGELTVEPGEDPVLAAATTQRAQELGDLAGLSLTPCVSPVTTQHLVGGSTAASSSAQLVLTNVSGTPATVAVTAHTSTGTAGPSVISTTTVDAHSSQTILVEAGVRDPRLAFEVSSTGGQIAAHLLLHEVDGISGAGTESVTAGAEAATTVVVPGADLSGATGTVDLRVANPGEERATISIVSVTAEGREEVPGAQEVVLAPGTVLDLSMGGLAGDWSALIVESDQPVLAGARVDVDGDYAWLASSEPAERSAASIPDSRSQVTLYAEEPTRATATFYDHTGAVVDEVDVTIDGIGTLASPDAASFVLIEADDPVHAGILSVRELGSLTGIAGLSPTQPPPASGDLLIDVIG</sequence>